<dbReference type="Proteomes" id="UP000029995">
    <property type="component" value="Unassembled WGS sequence"/>
</dbReference>
<evidence type="ECO:0000313" key="3">
    <source>
        <dbReference type="EMBL" id="KGM33498.1"/>
    </source>
</evidence>
<reference evidence="3 4" key="1">
    <citation type="submission" date="2014-01" db="EMBL/GenBank/DDBJ databases">
        <title>Genome sequence determination for a cystic fibrosis isolate, Inquilinus limosus.</title>
        <authorList>
            <person name="Pino M."/>
            <person name="Di Conza J."/>
            <person name="Gutkind G."/>
        </authorList>
    </citation>
    <scope>NUCLEOTIDE SEQUENCE [LARGE SCALE GENOMIC DNA]</scope>
    <source>
        <strain evidence="3 4">MP06</strain>
    </source>
</reference>
<evidence type="ECO:0000259" key="2">
    <source>
        <dbReference type="Pfam" id="PF07331"/>
    </source>
</evidence>
<dbReference type="AlphaFoldDB" id="A0A0A0D6M0"/>
<organism evidence="3 4">
    <name type="scientific">Inquilinus limosus MP06</name>
    <dbReference type="NCBI Taxonomy" id="1398085"/>
    <lineage>
        <taxon>Bacteria</taxon>
        <taxon>Pseudomonadati</taxon>
        <taxon>Pseudomonadota</taxon>
        <taxon>Alphaproteobacteria</taxon>
        <taxon>Rhodospirillales</taxon>
        <taxon>Rhodospirillaceae</taxon>
        <taxon>Inquilinus</taxon>
    </lineage>
</organism>
<dbReference type="OrthoDB" id="6183775at2"/>
<proteinExistence type="predicted"/>
<evidence type="ECO:0000313" key="4">
    <source>
        <dbReference type="Proteomes" id="UP000029995"/>
    </source>
</evidence>
<feature type="domain" description="DUF1468" evidence="2">
    <location>
        <begin position="20"/>
        <end position="158"/>
    </location>
</feature>
<dbReference type="Pfam" id="PF07331">
    <property type="entry name" value="TctB"/>
    <property type="match status" value="1"/>
</dbReference>
<dbReference type="RefSeq" id="WP_034838644.1">
    <property type="nucleotide sequence ID" value="NZ_JANX01000177.1"/>
</dbReference>
<feature type="transmembrane region" description="Helical" evidence="1">
    <location>
        <begin position="53"/>
        <end position="75"/>
    </location>
</feature>
<keyword evidence="1" id="KW-0812">Transmembrane</keyword>
<sequence length="168" mass="18124">MASHDREDDSTVSVRTMEIAVAAVLMIIAVVVMVDSMRVGIGWAYDGPESGTFPFYVGAALFLASAGTLLSNLFGRSPDLGSFVGREQLGLVLKVLVPTIVFVALIGFIGLYVAAALFIAFFMHWLGKYPVLKIVPVAVLVPAALFLMFELWFLVPLPKGPLETLLGY</sequence>
<dbReference type="EMBL" id="JANX01000177">
    <property type="protein sequence ID" value="KGM33498.1"/>
    <property type="molecule type" value="Genomic_DNA"/>
</dbReference>
<feature type="transmembrane region" description="Helical" evidence="1">
    <location>
        <begin position="20"/>
        <end position="41"/>
    </location>
</feature>
<dbReference type="InterPro" id="IPR009936">
    <property type="entry name" value="DUF1468"/>
</dbReference>
<evidence type="ECO:0000256" key="1">
    <source>
        <dbReference type="SAM" id="Phobius"/>
    </source>
</evidence>
<name>A0A0A0D6M0_9PROT</name>
<accession>A0A0A0D6M0</accession>
<keyword evidence="1" id="KW-0472">Membrane</keyword>
<comment type="caution">
    <text evidence="3">The sequence shown here is derived from an EMBL/GenBank/DDBJ whole genome shotgun (WGS) entry which is preliminary data.</text>
</comment>
<feature type="transmembrane region" description="Helical" evidence="1">
    <location>
        <begin position="95"/>
        <end position="122"/>
    </location>
</feature>
<protein>
    <recommendedName>
        <fullName evidence="2">DUF1468 domain-containing protein</fullName>
    </recommendedName>
</protein>
<feature type="transmembrane region" description="Helical" evidence="1">
    <location>
        <begin position="134"/>
        <end position="155"/>
    </location>
</feature>
<gene>
    <name evidence="3" type="ORF">P409_15490</name>
</gene>
<keyword evidence="1" id="KW-1133">Transmembrane helix</keyword>